<evidence type="ECO:0000313" key="1">
    <source>
        <dbReference type="EMBL" id="RVU32703.1"/>
    </source>
</evidence>
<comment type="caution">
    <text evidence="1">The sequence shown here is derived from an EMBL/GenBank/DDBJ whole genome shotgun (WGS) entry which is preliminary data.</text>
</comment>
<dbReference type="EMBL" id="SACQ01000001">
    <property type="protein sequence ID" value="RVU32703.1"/>
    <property type="molecule type" value="Genomic_DNA"/>
</dbReference>
<proteinExistence type="predicted"/>
<dbReference type="AlphaFoldDB" id="A0A437QE87"/>
<keyword evidence="2" id="KW-1185">Reference proteome</keyword>
<reference evidence="1 2" key="1">
    <citation type="submission" date="2019-01" db="EMBL/GenBank/DDBJ databases">
        <authorList>
            <person name="Chen W.-M."/>
        </authorList>
    </citation>
    <scope>NUCLEOTIDE SEQUENCE [LARGE SCALE GENOMIC DNA]</scope>
    <source>
        <strain evidence="1 2">HPM-16</strain>
    </source>
</reference>
<organism evidence="1 2">
    <name type="scientific">Neptunomonas marina</name>
    <dbReference type="NCBI Taxonomy" id="1815562"/>
    <lineage>
        <taxon>Bacteria</taxon>
        <taxon>Pseudomonadati</taxon>
        <taxon>Pseudomonadota</taxon>
        <taxon>Gammaproteobacteria</taxon>
        <taxon>Oceanospirillales</taxon>
        <taxon>Oceanospirillaceae</taxon>
        <taxon>Neptunomonas</taxon>
    </lineage>
</organism>
<accession>A0A437QE87</accession>
<protein>
    <submittedName>
        <fullName evidence="1">Uncharacterized protein</fullName>
    </submittedName>
</protein>
<evidence type="ECO:0000313" key="2">
    <source>
        <dbReference type="Proteomes" id="UP000282818"/>
    </source>
</evidence>
<sequence length="77" mass="8485">MRQSTVGNPIQAFAVSSIRTNVTTLDLRNVLAIRLIADADYQLDGNTATMPRGVTTFARHVSEITFTAPQVVEVMEY</sequence>
<dbReference type="RefSeq" id="WP_127692871.1">
    <property type="nucleotide sequence ID" value="NZ_SACQ01000001.1"/>
</dbReference>
<name>A0A437QE87_9GAMM</name>
<gene>
    <name evidence="1" type="ORF">EOE65_03345</name>
</gene>
<dbReference type="Proteomes" id="UP000282818">
    <property type="component" value="Unassembled WGS sequence"/>
</dbReference>